<protein>
    <submittedName>
        <fullName evidence="2">Uncharacterized protein</fullName>
    </submittedName>
</protein>
<proteinExistence type="predicted"/>
<dbReference type="EMBL" id="JANRMI010000001">
    <property type="protein sequence ID" value="MDG0815458.1"/>
    <property type="molecule type" value="Genomic_DNA"/>
</dbReference>
<evidence type="ECO:0000313" key="3">
    <source>
        <dbReference type="Proteomes" id="UP001152321"/>
    </source>
</evidence>
<organism evidence="2 3">
    <name type="scientific">Bdellovibrio svalbardensis</name>
    <dbReference type="NCBI Taxonomy" id="2972972"/>
    <lineage>
        <taxon>Bacteria</taxon>
        <taxon>Pseudomonadati</taxon>
        <taxon>Bdellovibrionota</taxon>
        <taxon>Bdellovibrionia</taxon>
        <taxon>Bdellovibrionales</taxon>
        <taxon>Pseudobdellovibrionaceae</taxon>
        <taxon>Bdellovibrio</taxon>
    </lineage>
</organism>
<keyword evidence="1" id="KW-0472">Membrane</keyword>
<evidence type="ECO:0000256" key="1">
    <source>
        <dbReference type="SAM" id="Phobius"/>
    </source>
</evidence>
<dbReference type="Proteomes" id="UP001152321">
    <property type="component" value="Unassembled WGS sequence"/>
</dbReference>
<keyword evidence="1" id="KW-1133">Transmembrane helix</keyword>
<keyword evidence="3" id="KW-1185">Reference proteome</keyword>
<dbReference type="RefSeq" id="WP_277576933.1">
    <property type="nucleotide sequence ID" value="NZ_JANRMI010000001.1"/>
</dbReference>
<comment type="caution">
    <text evidence="2">The sequence shown here is derived from an EMBL/GenBank/DDBJ whole genome shotgun (WGS) entry which is preliminary data.</text>
</comment>
<name>A0ABT6DF90_9BACT</name>
<feature type="transmembrane region" description="Helical" evidence="1">
    <location>
        <begin position="12"/>
        <end position="37"/>
    </location>
</feature>
<accession>A0ABT6DF90</accession>
<gene>
    <name evidence="2" type="ORF">NWE73_03725</name>
</gene>
<reference evidence="2" key="1">
    <citation type="submission" date="2022-08" db="EMBL/GenBank/DDBJ databases">
        <title>Novel Bdellovibrio Species Isolated from Svalbard: Designation Bdellovibrio svalbardensis.</title>
        <authorList>
            <person name="Mitchell R.J."/>
            <person name="Choi S.Y."/>
        </authorList>
    </citation>
    <scope>NUCLEOTIDE SEQUENCE</scope>
    <source>
        <strain evidence="2">PAP01</strain>
    </source>
</reference>
<sequence length="239" mass="26931">METILKNEKGFALALMMALLPILIGLILVTFAIVSFVQIDLKLHQICRSESLKGQEAVAPLLKSLLALNPLALKLKLELIQAKAQAVSGNPAALARLAQVEAKVLKLITQQQQLIKQSNLLLLKAHTSNQIKLWNEKDQTLRTIPLFKSELQVLSSKVPTLAVRPDSIDRPPTYSPAENFSNRQALEQRWQYRLSITKPLQPFLTGNYVFEKSCAVTLKEENSKWFPQMKRDRSLSKSH</sequence>
<keyword evidence="1" id="KW-0812">Transmembrane</keyword>
<evidence type="ECO:0000313" key="2">
    <source>
        <dbReference type="EMBL" id="MDG0815458.1"/>
    </source>
</evidence>